<dbReference type="Proteomes" id="UP000324800">
    <property type="component" value="Unassembled WGS sequence"/>
</dbReference>
<dbReference type="PANTHER" id="PTHR33050:SF7">
    <property type="entry name" value="RIBONUCLEASE H"/>
    <property type="match status" value="1"/>
</dbReference>
<accession>A0A5J4TNJ9</accession>
<dbReference type="InterPro" id="IPR043502">
    <property type="entry name" value="DNA/RNA_pol_sf"/>
</dbReference>
<evidence type="ECO:0000313" key="3">
    <source>
        <dbReference type="Proteomes" id="UP000324800"/>
    </source>
</evidence>
<feature type="compositionally biased region" description="Basic and acidic residues" evidence="1">
    <location>
        <begin position="284"/>
        <end position="299"/>
    </location>
</feature>
<dbReference type="EMBL" id="SNRW01028198">
    <property type="protein sequence ID" value="KAA6359559.1"/>
    <property type="molecule type" value="Genomic_DNA"/>
</dbReference>
<feature type="non-terminal residue" evidence="2">
    <location>
        <position position="453"/>
    </location>
</feature>
<evidence type="ECO:0008006" key="4">
    <source>
        <dbReference type="Google" id="ProtNLM"/>
    </source>
</evidence>
<dbReference type="Gene3D" id="3.10.10.10">
    <property type="entry name" value="HIV Type 1 Reverse Transcriptase, subunit A, domain 1"/>
    <property type="match status" value="1"/>
</dbReference>
<evidence type="ECO:0000313" key="2">
    <source>
        <dbReference type="EMBL" id="KAA6359559.1"/>
    </source>
</evidence>
<reference evidence="2 3" key="1">
    <citation type="submission" date="2019-03" db="EMBL/GenBank/DDBJ databases">
        <title>Single cell metagenomics reveals metabolic interactions within the superorganism composed of flagellate Streblomastix strix and complex community of Bacteroidetes bacteria on its surface.</title>
        <authorList>
            <person name="Treitli S.C."/>
            <person name="Kolisko M."/>
            <person name="Husnik F."/>
            <person name="Keeling P."/>
            <person name="Hampl V."/>
        </authorList>
    </citation>
    <scope>NUCLEOTIDE SEQUENCE [LARGE SCALE GENOMIC DNA]</scope>
    <source>
        <strain evidence="2">ST1C</strain>
    </source>
</reference>
<sequence length="453" mass="53205">MYLFYYVFLQFKSEDSEKRLQERLRICPFLGSREEETAYTEKLEEELRENIIEQIHPEQARQFNPTFIIPKPHQKRRKILDASALNKEIQTIHFKVNGTDQVRDLIRKGDWATSLDLKSAFHHLIVYPPHRPYLALEAMGKVYQYRAMPNGSNEDTERVRHKNLELRRRSAPPTLDQRKISRINIDNNEDLRNIWMDNSLREMRNRTKITDQILRIDLRFEKDVHKDDRPKKTRTTILIKEIDQPNSETSPNQDQIPSINNRQTEFFKSPSKRSFSLPKANGLSKDESIEEQRMEREYDSTQGNLSTTLLVTGSDSEELRDDTRSEDSRGNDGIRRISEGLGSDSGTTDRRYFSPTWRMEQGTEEVDKQQEGDGSYILRSIPLRISLQRAANQSDLHQVRQLYRSIRFSKTKSRINLSSGSEENSYVMSTIENTNTDSTYSESFKQDNRRTKQ</sequence>
<feature type="compositionally biased region" description="Polar residues" evidence="1">
    <location>
        <begin position="300"/>
        <end position="314"/>
    </location>
</feature>
<proteinExistence type="predicted"/>
<gene>
    <name evidence="2" type="ORF">EZS28_044914</name>
</gene>
<feature type="compositionally biased region" description="Basic and acidic residues" evidence="1">
    <location>
        <begin position="444"/>
        <end position="453"/>
    </location>
</feature>
<feature type="region of interest" description="Disordered" evidence="1">
    <location>
        <begin position="225"/>
        <end position="355"/>
    </location>
</feature>
<protein>
    <recommendedName>
        <fullName evidence="4">Reverse transcriptase domain-containing protein</fullName>
    </recommendedName>
</protein>
<dbReference type="PANTHER" id="PTHR33050">
    <property type="entry name" value="REVERSE TRANSCRIPTASE DOMAIN-CONTAINING PROTEIN"/>
    <property type="match status" value="1"/>
</dbReference>
<feature type="compositionally biased region" description="Polar residues" evidence="1">
    <location>
        <begin position="417"/>
        <end position="443"/>
    </location>
</feature>
<dbReference type="AlphaFoldDB" id="A0A5J4TNJ9"/>
<name>A0A5J4TNJ9_9EUKA</name>
<feature type="compositionally biased region" description="Polar residues" evidence="1">
    <location>
        <begin position="244"/>
        <end position="266"/>
    </location>
</feature>
<organism evidence="2 3">
    <name type="scientific">Streblomastix strix</name>
    <dbReference type="NCBI Taxonomy" id="222440"/>
    <lineage>
        <taxon>Eukaryota</taxon>
        <taxon>Metamonada</taxon>
        <taxon>Preaxostyla</taxon>
        <taxon>Oxymonadida</taxon>
        <taxon>Streblomastigidae</taxon>
        <taxon>Streblomastix</taxon>
    </lineage>
</organism>
<evidence type="ECO:0000256" key="1">
    <source>
        <dbReference type="SAM" id="MobiDB-lite"/>
    </source>
</evidence>
<dbReference type="InterPro" id="IPR052055">
    <property type="entry name" value="Hepadnavirus_pol/RT"/>
</dbReference>
<dbReference type="SUPFAM" id="SSF56672">
    <property type="entry name" value="DNA/RNA polymerases"/>
    <property type="match status" value="1"/>
</dbReference>
<feature type="compositionally biased region" description="Basic and acidic residues" evidence="1">
    <location>
        <begin position="321"/>
        <end position="338"/>
    </location>
</feature>
<feature type="region of interest" description="Disordered" evidence="1">
    <location>
        <begin position="417"/>
        <end position="453"/>
    </location>
</feature>
<comment type="caution">
    <text evidence="2">The sequence shown here is derived from an EMBL/GenBank/DDBJ whole genome shotgun (WGS) entry which is preliminary data.</text>
</comment>